<proteinExistence type="predicted"/>
<dbReference type="Pfam" id="PF09926">
    <property type="entry name" value="DUF2158"/>
    <property type="match status" value="1"/>
</dbReference>
<dbReference type="RefSeq" id="WP_086181213.1">
    <property type="nucleotide sequence ID" value="NZ_OOGT01000009.1"/>
</dbReference>
<dbReference type="EMBL" id="OOGT01000009">
    <property type="protein sequence ID" value="SPL69179.1"/>
    <property type="molecule type" value="Genomic_DNA"/>
</dbReference>
<dbReference type="OrthoDB" id="1264301at2"/>
<protein>
    <recommendedName>
        <fullName evidence="3">DUF2158 domain-containing protein</fullName>
    </recommendedName>
</protein>
<accession>A0A2U3MV55</accession>
<evidence type="ECO:0008006" key="3">
    <source>
        <dbReference type="Google" id="ProtNLM"/>
    </source>
</evidence>
<keyword evidence="2" id="KW-1185">Reference proteome</keyword>
<reference evidence="2" key="1">
    <citation type="submission" date="2018-03" db="EMBL/GenBank/DDBJ databases">
        <authorList>
            <person name="Blom J."/>
        </authorList>
    </citation>
    <scope>NUCLEOTIDE SEQUENCE [LARGE SCALE GENOMIC DNA]</scope>
    <source>
        <strain evidence="2">KPC-SM-21</strain>
    </source>
</reference>
<dbReference type="InParanoid" id="A0A2U3MV55"/>
<dbReference type="Proteomes" id="UP000245974">
    <property type="component" value="Unassembled WGS sequence"/>
</dbReference>
<evidence type="ECO:0000313" key="2">
    <source>
        <dbReference type="Proteomes" id="UP000245974"/>
    </source>
</evidence>
<evidence type="ECO:0000313" key="1">
    <source>
        <dbReference type="EMBL" id="SPL69179.1"/>
    </source>
</evidence>
<organism evidence="1 2">
    <name type="scientific">Acinetobacter stercoris</name>
    <dbReference type="NCBI Taxonomy" id="2126983"/>
    <lineage>
        <taxon>Bacteria</taxon>
        <taxon>Pseudomonadati</taxon>
        <taxon>Pseudomonadota</taxon>
        <taxon>Gammaproteobacteria</taxon>
        <taxon>Moraxellales</taxon>
        <taxon>Moraxellaceae</taxon>
        <taxon>Acinetobacter</taxon>
    </lineage>
</organism>
<sequence>MSNFQEGDIVELKSGSPNMTITEINGNGYAVVAWYCYDSNEIKTKPIETTALKKKQNS</sequence>
<gene>
    <name evidence="1" type="ORF">KPC_0357</name>
</gene>
<dbReference type="InterPro" id="IPR019226">
    <property type="entry name" value="DUF2158"/>
</dbReference>
<name>A0A2U3MV55_9GAMM</name>
<dbReference type="AlphaFoldDB" id="A0A2U3MV55"/>